<evidence type="ECO:0000313" key="2">
    <source>
        <dbReference type="EMBL" id="MEC5423546.1"/>
    </source>
</evidence>
<keyword evidence="1" id="KW-0812">Transmembrane</keyword>
<accession>A0ABU6KDY4</accession>
<protein>
    <recommendedName>
        <fullName evidence="4">DUF3784 domain-containing protein</fullName>
    </recommendedName>
</protein>
<sequence>MLWLVALFLIIIFICHMYIFKFNDSEEGKDERGREIQYKTNNMLYGILYIGVILLVVLVDFFEIIPIEYLPNILLWFVLSLGILGSIFTYINKNRKNY</sequence>
<keyword evidence="1" id="KW-0472">Membrane</keyword>
<name>A0ABU6KDY4_9BACI</name>
<organism evidence="2 3">
    <name type="scientific">Virgibacillus tibetensis</name>
    <dbReference type="NCBI Taxonomy" id="3042313"/>
    <lineage>
        <taxon>Bacteria</taxon>
        <taxon>Bacillati</taxon>
        <taxon>Bacillota</taxon>
        <taxon>Bacilli</taxon>
        <taxon>Bacillales</taxon>
        <taxon>Bacillaceae</taxon>
        <taxon>Virgibacillus</taxon>
    </lineage>
</organism>
<evidence type="ECO:0008006" key="4">
    <source>
        <dbReference type="Google" id="ProtNLM"/>
    </source>
</evidence>
<proteinExistence type="predicted"/>
<keyword evidence="1" id="KW-1133">Transmembrane helix</keyword>
<comment type="caution">
    <text evidence="2">The sequence shown here is derived from an EMBL/GenBank/DDBJ whole genome shotgun (WGS) entry which is preliminary data.</text>
</comment>
<dbReference type="Proteomes" id="UP001335737">
    <property type="component" value="Unassembled WGS sequence"/>
</dbReference>
<keyword evidence="3" id="KW-1185">Reference proteome</keyword>
<feature type="transmembrane region" description="Helical" evidence="1">
    <location>
        <begin position="44"/>
        <end position="67"/>
    </location>
</feature>
<feature type="transmembrane region" description="Helical" evidence="1">
    <location>
        <begin position="73"/>
        <end position="91"/>
    </location>
</feature>
<evidence type="ECO:0000313" key="3">
    <source>
        <dbReference type="Proteomes" id="UP001335737"/>
    </source>
</evidence>
<gene>
    <name evidence="2" type="ORF">QGM71_08580</name>
</gene>
<dbReference type="RefSeq" id="WP_327607117.1">
    <property type="nucleotide sequence ID" value="NZ_JARZFX010000003.1"/>
</dbReference>
<evidence type="ECO:0000256" key="1">
    <source>
        <dbReference type="SAM" id="Phobius"/>
    </source>
</evidence>
<reference evidence="2 3" key="1">
    <citation type="journal article" date="2024" name="Int. J. Syst. Evol. Microbiol.">
        <title>Virgibacillus tibetensis sp. nov., isolated from salt lake on the Tibetan Plateau of China.</title>
        <authorList>
            <person name="Phurbu D."/>
            <person name="Liu Z.-X."/>
            <person name="Wang R."/>
            <person name="Zheng Y.-Y."/>
            <person name="Liu H.-C."/>
            <person name="Zhou Y.-G."/>
            <person name="Yu Y.-J."/>
            <person name="Li A.-H."/>
        </authorList>
    </citation>
    <scope>NUCLEOTIDE SEQUENCE [LARGE SCALE GENOMIC DNA]</scope>
    <source>
        <strain evidence="2 3">C22-A2</strain>
    </source>
</reference>
<feature type="transmembrane region" description="Helical" evidence="1">
    <location>
        <begin position="6"/>
        <end position="23"/>
    </location>
</feature>
<dbReference type="EMBL" id="JARZFX010000003">
    <property type="protein sequence ID" value="MEC5423546.1"/>
    <property type="molecule type" value="Genomic_DNA"/>
</dbReference>